<feature type="domain" description="FHA" evidence="2">
    <location>
        <begin position="31"/>
        <end position="106"/>
    </location>
</feature>
<dbReference type="Proteomes" id="UP000077521">
    <property type="component" value="Unassembled WGS sequence"/>
</dbReference>
<dbReference type="SUPFAM" id="SSF49879">
    <property type="entry name" value="SMAD/FHA domain"/>
    <property type="match status" value="1"/>
</dbReference>
<feature type="compositionally biased region" description="Low complexity" evidence="1">
    <location>
        <begin position="146"/>
        <end position="162"/>
    </location>
</feature>
<keyword evidence="4" id="KW-1185">Reference proteome</keyword>
<evidence type="ECO:0000256" key="1">
    <source>
        <dbReference type="SAM" id="MobiDB-lite"/>
    </source>
</evidence>
<dbReference type="EMBL" id="LWDF02000417">
    <property type="protein sequence ID" value="KAE8248977.1"/>
    <property type="molecule type" value="Genomic_DNA"/>
</dbReference>
<feature type="region of interest" description="Disordered" evidence="1">
    <location>
        <begin position="330"/>
        <end position="402"/>
    </location>
</feature>
<feature type="compositionally biased region" description="Basic and acidic residues" evidence="1">
    <location>
        <begin position="378"/>
        <end position="394"/>
    </location>
</feature>
<gene>
    <name evidence="3" type="ORF">A4X13_0g5393</name>
</gene>
<feature type="compositionally biased region" description="Polar residues" evidence="1">
    <location>
        <begin position="127"/>
        <end position="145"/>
    </location>
</feature>
<name>A0A177TRH8_9BASI</name>
<sequence>MTTLVKLEPLSGPIAPQVFSFQHQQPFRLNIGSDTSSDGSITDNAVFSASLLPQHAEITFWGDGEFAVHDLSSTSCRTLLNGELLWDSEDWHYPLTCQDGDILEFGEFDSQGLFSTSLTCRFEFTAPSSQDPDSAATLPSESDLVTSASTSPSSSAPSPSHLPRSALSTLLSAALSSSSSTHLPLPIIRSGSSNTSVLTSPLSPTSPDLDATASAHSLLDNSPPTPVSGALLPAPLLPTSAPISTPYGAIVHSLRSETDEIMHDCGVFDASSSDAVHSACPAPVCAHDVSCVQTQAISDFISDALGTSQSVAAKQSSPPLMEQPAIAHVPRFAPSPSTTSDPGSAPASRTPPRDATGIGTSKDGIGSLTSTDRTTWWRAEDATTPRMELGDRAGRKAASQQDITGSRAEIGGLDLALHRFREAWVISRRNLALESDRLGTAAVALQRVHAAWIRARRWCIDGLRAAPSLQSRSTNLQMGKCDPVNVACNSSGTTPNTIPAFPDAASAHQGSTFFAPPRKCSLPPRTSASTPVSNVSASRFDPFTPSNPPSTLPSFPPFLPVFSFLWPSLTPVAPHIHSLPF</sequence>
<dbReference type="InterPro" id="IPR008984">
    <property type="entry name" value="SMAD_FHA_dom_sf"/>
</dbReference>
<protein>
    <recommendedName>
        <fullName evidence="2">FHA domain-containing protein</fullName>
    </recommendedName>
</protein>
<organism evidence="3 4">
    <name type="scientific">Tilletia indica</name>
    <dbReference type="NCBI Taxonomy" id="43049"/>
    <lineage>
        <taxon>Eukaryota</taxon>
        <taxon>Fungi</taxon>
        <taxon>Dikarya</taxon>
        <taxon>Basidiomycota</taxon>
        <taxon>Ustilaginomycotina</taxon>
        <taxon>Exobasidiomycetes</taxon>
        <taxon>Tilletiales</taxon>
        <taxon>Tilletiaceae</taxon>
        <taxon>Tilletia</taxon>
    </lineage>
</organism>
<accession>A0A177TRH8</accession>
<dbReference type="Gene3D" id="2.60.200.20">
    <property type="match status" value="1"/>
</dbReference>
<dbReference type="CDD" id="cd00060">
    <property type="entry name" value="FHA"/>
    <property type="match status" value="1"/>
</dbReference>
<evidence type="ECO:0000259" key="2">
    <source>
        <dbReference type="Pfam" id="PF00498"/>
    </source>
</evidence>
<evidence type="ECO:0000313" key="4">
    <source>
        <dbReference type="Proteomes" id="UP000077521"/>
    </source>
</evidence>
<dbReference type="Pfam" id="PF00498">
    <property type="entry name" value="FHA"/>
    <property type="match status" value="1"/>
</dbReference>
<proteinExistence type="predicted"/>
<feature type="region of interest" description="Disordered" evidence="1">
    <location>
        <begin position="194"/>
        <end position="222"/>
    </location>
</feature>
<reference evidence="3" key="2">
    <citation type="journal article" date="2019" name="IMA Fungus">
        <title>Genome sequencing and comparison of five Tilletia species to identify candidate genes for the detection of regulated species infecting wheat.</title>
        <authorList>
            <person name="Nguyen H.D.T."/>
            <person name="Sultana T."/>
            <person name="Kesanakurti P."/>
            <person name="Hambleton S."/>
        </authorList>
    </citation>
    <scope>NUCLEOTIDE SEQUENCE</scope>
    <source>
        <strain evidence="3">DAOMC 236416</strain>
    </source>
</reference>
<feature type="compositionally biased region" description="Low complexity" evidence="1">
    <location>
        <begin position="194"/>
        <end position="209"/>
    </location>
</feature>
<comment type="caution">
    <text evidence="3">The sequence shown here is derived from an EMBL/GenBank/DDBJ whole genome shotgun (WGS) entry which is preliminary data.</text>
</comment>
<evidence type="ECO:0000313" key="3">
    <source>
        <dbReference type="EMBL" id="KAE8248977.1"/>
    </source>
</evidence>
<reference evidence="3" key="1">
    <citation type="submission" date="2016-04" db="EMBL/GenBank/DDBJ databases">
        <authorList>
            <person name="Nguyen H.D."/>
            <person name="Samba Siva P."/>
            <person name="Cullis J."/>
            <person name="Levesque C.A."/>
            <person name="Hambleton S."/>
        </authorList>
    </citation>
    <scope>NUCLEOTIDE SEQUENCE</scope>
    <source>
        <strain evidence="3">DAOMC 236416</strain>
    </source>
</reference>
<dbReference type="AlphaFoldDB" id="A0A177TRH8"/>
<feature type="region of interest" description="Disordered" evidence="1">
    <location>
        <begin position="127"/>
        <end position="162"/>
    </location>
</feature>
<dbReference type="InterPro" id="IPR000253">
    <property type="entry name" value="FHA_dom"/>
</dbReference>